<evidence type="ECO:0000313" key="11">
    <source>
        <dbReference type="Proteomes" id="UP000280008"/>
    </source>
</evidence>
<dbReference type="InterPro" id="IPR049331">
    <property type="entry name" value="Top1B_N_bact"/>
</dbReference>
<dbReference type="GO" id="GO:0003917">
    <property type="term" value="F:DNA topoisomerase type I (single strand cut, ATP-independent) activity"/>
    <property type="evidence" value="ECO:0007669"/>
    <property type="project" value="UniProtKB-EC"/>
</dbReference>
<comment type="catalytic activity">
    <reaction evidence="1">
        <text>ATP-independent breakage of single-stranded DNA, followed by passage and rejoining.</text>
        <dbReference type="EC" id="5.6.2.1"/>
    </reaction>
</comment>
<reference evidence="10 11" key="1">
    <citation type="submission" date="2018-10" db="EMBL/GenBank/DDBJ databases">
        <title>Sequencing the genomes of 1000 actinobacteria strains.</title>
        <authorList>
            <person name="Klenk H.-P."/>
        </authorList>
    </citation>
    <scope>NUCLEOTIDE SEQUENCE [LARGE SCALE GENOMIC DNA]</scope>
    <source>
        <strain evidence="10 11">DSM 17894</strain>
    </source>
</reference>
<dbReference type="Gene3D" id="1.10.132.120">
    <property type="match status" value="1"/>
</dbReference>
<keyword evidence="4" id="KW-0799">Topoisomerase</keyword>
<comment type="caution">
    <text evidence="10">The sequence shown here is derived from an EMBL/GenBank/DDBJ whole genome shotgun (WGS) entry which is preliminary data.</text>
</comment>
<dbReference type="PRINTS" id="PR00416">
    <property type="entry name" value="EUTPISMRASEI"/>
</dbReference>
<comment type="similarity">
    <text evidence="2">Belongs to the type IB topoisomerase family.</text>
</comment>
<dbReference type="InterPro" id="IPR001631">
    <property type="entry name" value="TopoI"/>
</dbReference>
<dbReference type="InterPro" id="IPR011010">
    <property type="entry name" value="DNA_brk_join_enz"/>
</dbReference>
<evidence type="ECO:0000259" key="8">
    <source>
        <dbReference type="Pfam" id="PF01028"/>
    </source>
</evidence>
<dbReference type="GO" id="GO:0006265">
    <property type="term" value="P:DNA topological change"/>
    <property type="evidence" value="ECO:0007669"/>
    <property type="project" value="InterPro"/>
</dbReference>
<evidence type="ECO:0000256" key="7">
    <source>
        <dbReference type="SAM" id="MobiDB-lite"/>
    </source>
</evidence>
<dbReference type="EC" id="5.6.2.1" evidence="3"/>
<feature type="region of interest" description="Disordered" evidence="7">
    <location>
        <begin position="1"/>
        <end position="20"/>
    </location>
</feature>
<evidence type="ECO:0000256" key="2">
    <source>
        <dbReference type="ARBA" id="ARBA00006645"/>
    </source>
</evidence>
<dbReference type="InterPro" id="IPR035447">
    <property type="entry name" value="DNA_topo_I_N_sf"/>
</dbReference>
<dbReference type="Pfam" id="PF01028">
    <property type="entry name" value="Topoisom_I"/>
    <property type="match status" value="1"/>
</dbReference>
<dbReference type="InterPro" id="IPR014711">
    <property type="entry name" value="TopoI_cat_a-hlx-sub_euk"/>
</dbReference>
<dbReference type="Proteomes" id="UP000280008">
    <property type="component" value="Unassembled WGS sequence"/>
</dbReference>
<dbReference type="SUPFAM" id="SSF56349">
    <property type="entry name" value="DNA breaking-rejoining enzymes"/>
    <property type="match status" value="1"/>
</dbReference>
<evidence type="ECO:0000313" key="10">
    <source>
        <dbReference type="EMBL" id="RKR75514.1"/>
    </source>
</evidence>
<dbReference type="PROSITE" id="PS52038">
    <property type="entry name" value="TOPO_IB_2"/>
    <property type="match status" value="1"/>
</dbReference>
<dbReference type="Pfam" id="PF21338">
    <property type="entry name" value="Top1B_N_bact"/>
    <property type="match status" value="1"/>
</dbReference>
<evidence type="ECO:0000256" key="1">
    <source>
        <dbReference type="ARBA" id="ARBA00000213"/>
    </source>
</evidence>
<evidence type="ECO:0000256" key="6">
    <source>
        <dbReference type="ARBA" id="ARBA00023235"/>
    </source>
</evidence>
<name>A0A495IHS2_9MICO</name>
<dbReference type="Gene3D" id="3.30.66.10">
    <property type="entry name" value="DNA topoisomerase I domain"/>
    <property type="match status" value="1"/>
</dbReference>
<gene>
    <name evidence="10" type="ORF">C8E83_2662</name>
</gene>
<proteinExistence type="inferred from homology"/>
<dbReference type="InterPro" id="IPR013500">
    <property type="entry name" value="TopoI_cat_euk"/>
</dbReference>
<keyword evidence="11" id="KW-1185">Reference proteome</keyword>
<dbReference type="GO" id="GO:0003677">
    <property type="term" value="F:DNA binding"/>
    <property type="evidence" value="ECO:0007669"/>
    <property type="project" value="UniProtKB-KW"/>
</dbReference>
<dbReference type="EMBL" id="RBKS01000001">
    <property type="protein sequence ID" value="RKR75514.1"/>
    <property type="molecule type" value="Genomic_DNA"/>
</dbReference>
<evidence type="ECO:0000256" key="5">
    <source>
        <dbReference type="ARBA" id="ARBA00023125"/>
    </source>
</evidence>
<protein>
    <recommendedName>
        <fullName evidence="3">DNA topoisomerase</fullName>
        <ecNumber evidence="3">5.6.2.1</ecNumber>
    </recommendedName>
</protein>
<evidence type="ECO:0000256" key="4">
    <source>
        <dbReference type="ARBA" id="ARBA00023029"/>
    </source>
</evidence>
<evidence type="ECO:0000256" key="3">
    <source>
        <dbReference type="ARBA" id="ARBA00012891"/>
    </source>
</evidence>
<sequence length="329" mass="36281">MLRGCMPRLRRTDSSRPGVTRVRAGRGFTYRDEHGGTIRDADLRSRIDALAIPPAWTDVWIAPYPNGHIQATGVDGAGRRQYIYHPTWREQKDRIKFDRALALAESLPVARRFVTMDLRRPEPDRDRALATAFRMLDTGSLRVGSERYAEEHGSHGLATLLCSHATVSGDTVTLDFPGKSGQEWGSTIVDPDLATVIRGLKRRGGRARLLAYRPEAGTAWRPIHSPDINAYVKERAGDEFTAKDFRTLHGTVAAAVSLARTGPQPTEAKRKRAVSAAMRDAAEVLGNTPSIARSSYVDPRLVDAYDGGETIDPGRLASAESELRALLFR</sequence>
<dbReference type="SUPFAM" id="SSF55869">
    <property type="entry name" value="DNA topoisomerase I domain"/>
    <property type="match status" value="1"/>
</dbReference>
<feature type="domain" description="DNA topoisomerase I catalytic core eukaryotic-type" evidence="8">
    <location>
        <begin position="87"/>
        <end position="293"/>
    </location>
</feature>
<dbReference type="Gene3D" id="3.90.15.10">
    <property type="entry name" value="Topoisomerase I, Chain A, domain 3"/>
    <property type="match status" value="1"/>
</dbReference>
<feature type="domain" description="DNA topoisomerase IB N-terminal" evidence="9">
    <location>
        <begin position="27"/>
        <end position="75"/>
    </location>
</feature>
<evidence type="ECO:0000259" key="9">
    <source>
        <dbReference type="Pfam" id="PF21338"/>
    </source>
</evidence>
<accession>A0A495IHS2</accession>
<keyword evidence="6 10" id="KW-0413">Isomerase</keyword>
<keyword evidence="5" id="KW-0238">DNA-binding</keyword>
<organism evidence="10 11">
    <name type="scientific">Frondihabitans australicus</name>
    <dbReference type="NCBI Taxonomy" id="386892"/>
    <lineage>
        <taxon>Bacteria</taxon>
        <taxon>Bacillati</taxon>
        <taxon>Actinomycetota</taxon>
        <taxon>Actinomycetes</taxon>
        <taxon>Micrococcales</taxon>
        <taxon>Microbacteriaceae</taxon>
        <taxon>Frondihabitans</taxon>
    </lineage>
</organism>
<dbReference type="AlphaFoldDB" id="A0A495IHS2"/>